<proteinExistence type="predicted"/>
<accession>A0ABW9CBI0</accession>
<organism evidence="1 2">
    <name type="scientific">Paraburkholderia strydomiana</name>
    <dbReference type="NCBI Taxonomy" id="1245417"/>
    <lineage>
        <taxon>Bacteria</taxon>
        <taxon>Pseudomonadati</taxon>
        <taxon>Pseudomonadota</taxon>
        <taxon>Betaproteobacteria</taxon>
        <taxon>Burkholderiales</taxon>
        <taxon>Burkholderiaceae</taxon>
        <taxon>Paraburkholderia</taxon>
    </lineage>
</organism>
<name>A0ABW9CBI0_9BURK</name>
<evidence type="ECO:0000313" key="1">
    <source>
        <dbReference type="EMBL" id="MFM0448713.1"/>
    </source>
</evidence>
<protein>
    <submittedName>
        <fullName evidence="1">Uncharacterized protein</fullName>
    </submittedName>
</protein>
<reference evidence="1 2" key="1">
    <citation type="journal article" date="2024" name="Chem. Sci.">
        <title>Discovery of megapolipeptins by genome mining of a Burkholderiales bacteria collection.</title>
        <authorList>
            <person name="Paulo B.S."/>
            <person name="Recchia M.J.J."/>
            <person name="Lee S."/>
            <person name="Fergusson C.H."/>
            <person name="Romanowski S.B."/>
            <person name="Hernandez A."/>
            <person name="Krull N."/>
            <person name="Liu D.Y."/>
            <person name="Cavanagh H."/>
            <person name="Bos A."/>
            <person name="Gray C.A."/>
            <person name="Murphy B.T."/>
            <person name="Linington R.G."/>
            <person name="Eustaquio A.S."/>
        </authorList>
    </citation>
    <scope>NUCLEOTIDE SEQUENCE [LARGE SCALE GENOMIC DNA]</scope>
    <source>
        <strain evidence="1 2">RL17-379-BIB-C</strain>
    </source>
</reference>
<comment type="caution">
    <text evidence="1">The sequence shown here is derived from an EMBL/GenBank/DDBJ whole genome shotgun (WGS) entry which is preliminary data.</text>
</comment>
<dbReference type="Proteomes" id="UP001629288">
    <property type="component" value="Unassembled WGS sequence"/>
</dbReference>
<dbReference type="EMBL" id="JAQQDH010000042">
    <property type="protein sequence ID" value="MFM0448713.1"/>
    <property type="molecule type" value="Genomic_DNA"/>
</dbReference>
<keyword evidence="2" id="KW-1185">Reference proteome</keyword>
<evidence type="ECO:0000313" key="2">
    <source>
        <dbReference type="Proteomes" id="UP001629288"/>
    </source>
</evidence>
<sequence length="81" mass="9286">MIHDQQRHELFHIRTMVLELERLVQNGDDLSPKTPVLHPGYWRSRINALLATPMLSRATADQASALLQKLNCITGEQHKCK</sequence>
<gene>
    <name evidence="1" type="ORF">PQR00_34615</name>
</gene>
<dbReference type="RefSeq" id="WP_408131964.1">
    <property type="nucleotide sequence ID" value="NZ_JAQQDH010000042.1"/>
</dbReference>